<evidence type="ECO:0000256" key="8">
    <source>
        <dbReference type="SAM" id="MobiDB-lite"/>
    </source>
</evidence>
<dbReference type="HOGENOM" id="CLU_523837_0_0_1"/>
<name>G7DYC6_MIXOS</name>
<evidence type="ECO:0000256" key="7">
    <source>
        <dbReference type="PROSITE-ProRule" id="PRU00453"/>
    </source>
</evidence>
<gene>
    <name evidence="10" type="primary">Mo02242</name>
    <name evidence="10" type="ORF">E5Q_02242</name>
</gene>
<dbReference type="InterPro" id="IPR051639">
    <property type="entry name" value="BCD1"/>
</dbReference>
<dbReference type="AlphaFoldDB" id="G7DYC6"/>
<protein>
    <recommendedName>
        <fullName evidence="9">HIT-type domain-containing protein</fullName>
    </recommendedName>
</protein>
<evidence type="ECO:0000313" key="11">
    <source>
        <dbReference type="Proteomes" id="UP000009131"/>
    </source>
</evidence>
<reference evidence="10 11" key="2">
    <citation type="journal article" date="2012" name="Open Biol.">
        <title>Characteristics of nucleosomes and linker DNA regions on the genome of the basidiomycete Mixia osmundae revealed by mono- and dinucleosome mapping.</title>
        <authorList>
            <person name="Nishida H."/>
            <person name="Kondo S."/>
            <person name="Matsumoto T."/>
            <person name="Suzuki Y."/>
            <person name="Yoshikawa H."/>
            <person name="Taylor T.D."/>
            <person name="Sugiyama J."/>
        </authorList>
    </citation>
    <scope>NUCLEOTIDE SEQUENCE [LARGE SCALE GENOMIC DNA]</scope>
    <source>
        <strain evidence="11">CBS 9802 / IAM 14324 / JCM 22182 / KY 12970</strain>
    </source>
</reference>
<dbReference type="Pfam" id="PF25790">
    <property type="entry name" value="BCD1"/>
    <property type="match status" value="1"/>
</dbReference>
<dbReference type="InParanoid" id="G7DYC6"/>
<dbReference type="STRING" id="764103.G7DYC6"/>
<evidence type="ECO:0000259" key="9">
    <source>
        <dbReference type="PROSITE" id="PS51083"/>
    </source>
</evidence>
<feature type="compositionally biased region" description="Acidic residues" evidence="8">
    <location>
        <begin position="494"/>
        <end position="505"/>
    </location>
</feature>
<comment type="similarity">
    <text evidence="6">Belongs to the BCD1 family.</text>
</comment>
<dbReference type="GO" id="GO:0048254">
    <property type="term" value="P:snoRNA localization"/>
    <property type="evidence" value="ECO:0007669"/>
    <property type="project" value="TreeGrafter"/>
</dbReference>
<dbReference type="InterPro" id="IPR057721">
    <property type="entry name" value="BCD1_alpha/beta"/>
</dbReference>
<evidence type="ECO:0000256" key="5">
    <source>
        <dbReference type="ARBA" id="ARBA00049598"/>
    </source>
</evidence>
<feature type="region of interest" description="Disordered" evidence="8">
    <location>
        <begin position="95"/>
        <end position="123"/>
    </location>
</feature>
<keyword evidence="3 7" id="KW-0863">Zinc-finger</keyword>
<dbReference type="GO" id="GO:0005634">
    <property type="term" value="C:nucleus"/>
    <property type="evidence" value="ECO:0007669"/>
    <property type="project" value="TreeGrafter"/>
</dbReference>
<dbReference type="EMBL" id="BABT02000062">
    <property type="protein sequence ID" value="GAA95586.1"/>
    <property type="molecule type" value="Genomic_DNA"/>
</dbReference>
<reference evidence="10 11" key="1">
    <citation type="journal article" date="2011" name="J. Gen. Appl. Microbiol.">
        <title>Draft genome sequencing of the enigmatic basidiomycete Mixia osmundae.</title>
        <authorList>
            <person name="Nishida H."/>
            <person name="Nagatsuka Y."/>
            <person name="Sugiyama J."/>
        </authorList>
    </citation>
    <scope>NUCLEOTIDE SEQUENCE [LARGE SCALE GENOMIC DNA]</scope>
    <source>
        <strain evidence="11">CBS 9802 / IAM 14324 / JCM 22182 / KY 12970</strain>
    </source>
</reference>
<keyword evidence="2" id="KW-0479">Metal-binding</keyword>
<dbReference type="eggNOG" id="KOG2858">
    <property type="taxonomic scope" value="Eukaryota"/>
</dbReference>
<dbReference type="GO" id="GO:0070761">
    <property type="term" value="C:pre-snoRNP complex"/>
    <property type="evidence" value="ECO:0007669"/>
    <property type="project" value="TreeGrafter"/>
</dbReference>
<evidence type="ECO:0000313" key="10">
    <source>
        <dbReference type="EMBL" id="GAA95586.1"/>
    </source>
</evidence>
<dbReference type="OrthoDB" id="272357at2759"/>
<dbReference type="Proteomes" id="UP000009131">
    <property type="component" value="Unassembled WGS sequence"/>
</dbReference>
<feature type="compositionally biased region" description="Acidic residues" evidence="8">
    <location>
        <begin position="376"/>
        <end position="398"/>
    </location>
</feature>
<comment type="caution">
    <text evidence="10">The sequence shown here is derived from an EMBL/GenBank/DDBJ whole genome shotgun (WGS) entry which is preliminary data.</text>
</comment>
<dbReference type="GO" id="GO:0000492">
    <property type="term" value="P:box C/D snoRNP assembly"/>
    <property type="evidence" value="ECO:0007669"/>
    <property type="project" value="TreeGrafter"/>
</dbReference>
<dbReference type="PANTHER" id="PTHR13483">
    <property type="entry name" value="BOX C_D SNORNA PROTEIN 1-RELATED"/>
    <property type="match status" value="1"/>
</dbReference>
<dbReference type="SUPFAM" id="SSF144232">
    <property type="entry name" value="HIT/MYND zinc finger-like"/>
    <property type="match status" value="1"/>
</dbReference>
<dbReference type="PROSITE" id="PS51083">
    <property type="entry name" value="ZF_HIT"/>
    <property type="match status" value="1"/>
</dbReference>
<evidence type="ECO:0000256" key="6">
    <source>
        <dbReference type="ARBA" id="ARBA00049654"/>
    </source>
</evidence>
<evidence type="ECO:0000256" key="1">
    <source>
        <dbReference type="ARBA" id="ARBA00022553"/>
    </source>
</evidence>
<organism evidence="10 11">
    <name type="scientific">Mixia osmundae (strain CBS 9802 / IAM 14324 / JCM 22182 / KY 12970)</name>
    <dbReference type="NCBI Taxonomy" id="764103"/>
    <lineage>
        <taxon>Eukaryota</taxon>
        <taxon>Fungi</taxon>
        <taxon>Dikarya</taxon>
        <taxon>Basidiomycota</taxon>
        <taxon>Pucciniomycotina</taxon>
        <taxon>Mixiomycetes</taxon>
        <taxon>Mixiales</taxon>
        <taxon>Mixiaceae</taxon>
        <taxon>Mixia</taxon>
    </lineage>
</organism>
<sequence length="520" mass="57465">MKSSEPAAKRQRLGDCQVCRIETARYTCPACGWKSCSAHCTKEHKQAQDCSGQRDKIAYVPAKEYSYRHFMGDYVYLEDIARKAAEWGSEISKLPRPRHTAMGRGDQPGTERRRGPVPFGVPTSRREEELRVRACGQEIDLLFLPTGMHRKQLNQTQYRSKKRDISWTCTVTFFEATSTGKNSSAIALHSSSSNSTPAQLLKKLVSLKTGANILSVAVRDHLIRLLGEDAVEGGKGKGHMRQGYLSTVEQLDDLVCFIRVPVLPSRSQVRRAEEHPEPKLPQIRARDEPKGPVISLMQGLPAAPSFLPQKPVDIVPPAQPAVAEPVKPQPLPTTAPSSMLAAALAPITRGNLPAKPAVAQPHSARMSLLALAMADDEISDSDSSDDTGSDTSSDDSDDTQSRAVRQIWLLPVNEPLSTSLRKTMIVEFPEIFICARSELQAKLRSGQLVLADAHDRHTRSIHLERYPAPTNGTMRQWGSKENLDPIEAAPSPQEETEQIHEEDELPVPVPRYGLVDYNSE</sequence>
<dbReference type="InterPro" id="IPR007529">
    <property type="entry name" value="Znf_HIT"/>
</dbReference>
<dbReference type="RefSeq" id="XP_014570088.1">
    <property type="nucleotide sequence ID" value="XM_014714602.1"/>
</dbReference>
<evidence type="ECO:0000256" key="4">
    <source>
        <dbReference type="ARBA" id="ARBA00022833"/>
    </source>
</evidence>
<accession>G7DYC6</accession>
<feature type="domain" description="HIT-type" evidence="9">
    <location>
        <begin position="16"/>
        <end position="50"/>
    </location>
</feature>
<dbReference type="GO" id="GO:0008270">
    <property type="term" value="F:zinc ion binding"/>
    <property type="evidence" value="ECO:0007669"/>
    <property type="project" value="UniProtKB-UniRule"/>
</dbReference>
<comment type="function">
    <text evidence="5">Required for box C/D snoRNAs accumulation involved in snoRNA processing, snoRNA transport to the nucleolus and ribosome biogenesis.</text>
</comment>
<proteinExistence type="inferred from homology"/>
<dbReference type="CDD" id="cd23023">
    <property type="entry name" value="zf-HIT_BCD1"/>
    <property type="match status" value="1"/>
</dbReference>
<dbReference type="Pfam" id="PF04438">
    <property type="entry name" value="zf-HIT"/>
    <property type="match status" value="1"/>
</dbReference>
<evidence type="ECO:0000256" key="2">
    <source>
        <dbReference type="ARBA" id="ARBA00022723"/>
    </source>
</evidence>
<dbReference type="Gene3D" id="3.30.60.190">
    <property type="match status" value="1"/>
</dbReference>
<keyword evidence="4" id="KW-0862">Zinc</keyword>
<dbReference type="PANTHER" id="PTHR13483:SF3">
    <property type="entry name" value="BOX C_D SNORNA PROTEIN 1"/>
    <property type="match status" value="1"/>
</dbReference>
<feature type="region of interest" description="Disordered" evidence="8">
    <location>
        <begin position="376"/>
        <end position="400"/>
    </location>
</feature>
<feature type="region of interest" description="Disordered" evidence="8">
    <location>
        <begin position="483"/>
        <end position="505"/>
    </location>
</feature>
<evidence type="ECO:0000256" key="3">
    <source>
        <dbReference type="ARBA" id="ARBA00022771"/>
    </source>
</evidence>
<keyword evidence="11" id="KW-1185">Reference proteome</keyword>
<keyword evidence="1" id="KW-0597">Phosphoprotein</keyword>
<dbReference type="GO" id="GO:0000463">
    <property type="term" value="P:maturation of LSU-rRNA from tricistronic rRNA transcript (SSU-rRNA, 5.8S rRNA, LSU-rRNA)"/>
    <property type="evidence" value="ECO:0007669"/>
    <property type="project" value="TreeGrafter"/>
</dbReference>